<dbReference type="GO" id="GO:0003677">
    <property type="term" value="F:DNA binding"/>
    <property type="evidence" value="ECO:0007669"/>
    <property type="project" value="InterPro"/>
</dbReference>
<dbReference type="GO" id="GO:0032807">
    <property type="term" value="C:DNA ligase IV complex"/>
    <property type="evidence" value="ECO:0007669"/>
    <property type="project" value="TreeGrafter"/>
</dbReference>
<sequence length="915" mass="102213">MSLERKYDGEYCQIHIDITKGQDCIQIFSKSGKDSTLDRAGIHDVIKRSLAIGEPHCKVSRRCILEGELLVWDDRDGKILEFHKLRKFLSRSDIFIGTELDSQPKPYEHLMIVFFDILLLDDDICISKPHRLRRLLLKETVKITPGRAEISEQEIIDFSRLDAIRRLQQALARSIAERWEGYVIKACDEPYFSVLMSESADGFCRWIKLKKDYIPGLGDTVDFALIGARYDAKDAPILSTKPQLSWTHFFIGCLDNKEDVIRLSALPRFRIVDMIGARSLSVNDIQVLNQWGKFVACDVDSNSTFDCYSIHNSLPNMDIAFKTPFVVELLGSGFEKPSNAQYYTLRFPRVLKIHWDRSFEDAISFVELQDLAAKARAVPADELEENAVWFEKVAGTNRKTKYIVDKSQTTSTSSFTCTSPLSKSPSLISLGLTPPSVNQAPASLIRGNMHNRRPFSQSSTTSSLNKCKRTASPVHPLMALNSASNLNFTSPNLPHALRLKRLKLSATMEHSAIMDLDQAPQYSLRARGSPIPRAWASSVDSHSANPSSQPGQTPSGLGSGFTTPLRENSNFLSREISTRAAATFEEAWKFIEEAQAGAEEKVEEESEEELEELEEELEPAAGLCHIPSPEHEPMDFEVYFGINPDDEAPVSTSVLRNHPISPLSTVPIYCGESGFQEDSFRKAPREFIFSAKHFVKSLGFTHTRRRLRLSNPSAAINGMALGIVLVDIKDPSRVLAMQLYDMGNLLAAELSQPQPALPTQGKIFFLDSRILKAGGQGGIDNEMFTLNDWWSIYGTQYFYATISWREGGNAAQVVSGPRRIIDQINEHTTRASAPGGRAAASIVNLYEPSEVEALGEFVSVNPTVHLDGDRYYRPYRPARHVPDGYAIHNGSYLPIPRDVGQIDGSVSRYSSSAFV</sequence>
<dbReference type="Pfam" id="PF01068">
    <property type="entry name" value="DNA_ligase_A_M"/>
    <property type="match status" value="1"/>
</dbReference>
<name>B6QF67_TALMQ</name>
<feature type="coiled-coil region" evidence="1">
    <location>
        <begin position="596"/>
        <end position="623"/>
    </location>
</feature>
<dbReference type="InterPro" id="IPR012310">
    <property type="entry name" value="DNA_ligase_ATP-dep_cent"/>
</dbReference>
<accession>B6QF67</accession>
<dbReference type="GO" id="GO:0006310">
    <property type="term" value="P:DNA recombination"/>
    <property type="evidence" value="ECO:0007669"/>
    <property type="project" value="InterPro"/>
</dbReference>
<evidence type="ECO:0000256" key="2">
    <source>
        <dbReference type="SAM" id="MobiDB-lite"/>
    </source>
</evidence>
<dbReference type="PROSITE" id="PS50160">
    <property type="entry name" value="DNA_LIGASE_A3"/>
    <property type="match status" value="1"/>
</dbReference>
<feature type="region of interest" description="Disordered" evidence="2">
    <location>
        <begin position="534"/>
        <end position="564"/>
    </location>
</feature>
<dbReference type="PANTHER" id="PTHR45997">
    <property type="entry name" value="DNA LIGASE 4"/>
    <property type="match status" value="1"/>
</dbReference>
<dbReference type="SUPFAM" id="SSF50249">
    <property type="entry name" value="Nucleic acid-binding proteins"/>
    <property type="match status" value="1"/>
</dbReference>
<organism evidence="4 5">
    <name type="scientific">Talaromyces marneffei (strain ATCC 18224 / CBS 334.59 / QM 7333)</name>
    <name type="common">Penicillium marneffei</name>
    <dbReference type="NCBI Taxonomy" id="441960"/>
    <lineage>
        <taxon>Eukaryota</taxon>
        <taxon>Fungi</taxon>
        <taxon>Dikarya</taxon>
        <taxon>Ascomycota</taxon>
        <taxon>Pezizomycotina</taxon>
        <taxon>Eurotiomycetes</taxon>
        <taxon>Eurotiomycetidae</taxon>
        <taxon>Eurotiales</taxon>
        <taxon>Trichocomaceae</taxon>
        <taxon>Talaromyces</taxon>
        <taxon>Talaromyces sect. Talaromyces</taxon>
    </lineage>
</organism>
<dbReference type="VEuPathDB" id="FungiDB:PMAA_081150"/>
<reference evidence="5" key="1">
    <citation type="journal article" date="2015" name="Genome Announc.">
        <title>Genome sequence of the AIDS-associated pathogen Penicillium marneffei (ATCC18224) and its near taxonomic relative Talaromyces stipitatus (ATCC10500).</title>
        <authorList>
            <person name="Nierman W.C."/>
            <person name="Fedorova-Abrams N.D."/>
            <person name="Andrianopoulos A."/>
        </authorList>
    </citation>
    <scope>NUCLEOTIDE SEQUENCE [LARGE SCALE GENOMIC DNA]</scope>
    <source>
        <strain evidence="5">ATCC 18224 / CBS 334.59 / QM 7333</strain>
    </source>
</reference>
<dbReference type="GO" id="GO:0006297">
    <property type="term" value="P:nucleotide-excision repair, DNA gap filling"/>
    <property type="evidence" value="ECO:0007669"/>
    <property type="project" value="TreeGrafter"/>
</dbReference>
<proteinExistence type="predicted"/>
<dbReference type="STRING" id="441960.B6QF67"/>
<keyword evidence="5" id="KW-1185">Reference proteome</keyword>
<keyword evidence="4" id="KW-0436">Ligase</keyword>
<dbReference type="GO" id="GO:0005524">
    <property type="term" value="F:ATP binding"/>
    <property type="evidence" value="ECO:0007669"/>
    <property type="project" value="InterPro"/>
</dbReference>
<dbReference type="InterPro" id="IPR029710">
    <property type="entry name" value="LIG4"/>
</dbReference>
<evidence type="ECO:0000313" key="4">
    <source>
        <dbReference type="EMBL" id="EEA24102.1"/>
    </source>
</evidence>
<dbReference type="AlphaFoldDB" id="B6QF67"/>
<dbReference type="InterPro" id="IPR012340">
    <property type="entry name" value="NA-bd_OB-fold"/>
</dbReference>
<dbReference type="Proteomes" id="UP000001294">
    <property type="component" value="Unassembled WGS sequence"/>
</dbReference>
<feature type="domain" description="ATP-dependent DNA ligase family profile" evidence="3">
    <location>
        <begin position="112"/>
        <end position="255"/>
    </location>
</feature>
<dbReference type="GO" id="GO:0003910">
    <property type="term" value="F:DNA ligase (ATP) activity"/>
    <property type="evidence" value="ECO:0007669"/>
    <property type="project" value="InterPro"/>
</dbReference>
<keyword evidence="1" id="KW-0175">Coiled coil</keyword>
<dbReference type="Gene3D" id="3.30.470.30">
    <property type="entry name" value="DNA ligase/mRNA capping enzyme"/>
    <property type="match status" value="1"/>
</dbReference>
<gene>
    <name evidence="4" type="ORF">PMAA_081150</name>
</gene>
<protein>
    <submittedName>
        <fullName evidence="4">ATP dependent DNA ligase domain protein</fullName>
    </submittedName>
</protein>
<dbReference type="Gene3D" id="2.40.50.140">
    <property type="entry name" value="Nucleic acid-binding proteins"/>
    <property type="match status" value="1"/>
</dbReference>
<evidence type="ECO:0000259" key="3">
    <source>
        <dbReference type="PROSITE" id="PS50160"/>
    </source>
</evidence>
<dbReference type="HOGENOM" id="CLU_004299_1_0_1"/>
<dbReference type="OrthoDB" id="2160351at2759"/>
<dbReference type="EMBL" id="DS995901">
    <property type="protein sequence ID" value="EEA24102.1"/>
    <property type="molecule type" value="Genomic_DNA"/>
</dbReference>
<dbReference type="GO" id="GO:0006303">
    <property type="term" value="P:double-strand break repair via nonhomologous end joining"/>
    <property type="evidence" value="ECO:0007669"/>
    <property type="project" value="TreeGrafter"/>
</dbReference>
<evidence type="ECO:0000256" key="1">
    <source>
        <dbReference type="SAM" id="Coils"/>
    </source>
</evidence>
<dbReference type="PANTHER" id="PTHR45997:SF2">
    <property type="entry name" value="ATP DEPENDENT DNA LIGASE DOMAIN PROTEIN (AFU_ORTHOLOGUE AFUA_5G02430)"/>
    <property type="match status" value="1"/>
</dbReference>
<feature type="compositionally biased region" description="Polar residues" evidence="2">
    <location>
        <begin position="538"/>
        <end position="564"/>
    </location>
</feature>
<dbReference type="PhylomeDB" id="B6QF67"/>
<dbReference type="CDD" id="cd08039">
    <property type="entry name" value="Adenylation_DNA_ligase_Fungal"/>
    <property type="match status" value="1"/>
</dbReference>
<dbReference type="SUPFAM" id="SSF56091">
    <property type="entry name" value="DNA ligase/mRNA capping enzyme, catalytic domain"/>
    <property type="match status" value="1"/>
</dbReference>
<evidence type="ECO:0000313" key="5">
    <source>
        <dbReference type="Proteomes" id="UP000001294"/>
    </source>
</evidence>